<dbReference type="Proteomes" id="UP001163105">
    <property type="component" value="Unassembled WGS sequence"/>
</dbReference>
<sequence>MRFSSGLIMATTAALAVVSALPAALVADLALPILEPREELVVADKEKYDRRHESRDELVVADKEKYD</sequence>
<feature type="chain" id="PRO_5044255871" evidence="1">
    <location>
        <begin position="21"/>
        <end position="67"/>
    </location>
</feature>
<organism evidence="2 3">
    <name type="scientific">Purpureocillium lavendulum</name>
    <dbReference type="NCBI Taxonomy" id="1247861"/>
    <lineage>
        <taxon>Eukaryota</taxon>
        <taxon>Fungi</taxon>
        <taxon>Dikarya</taxon>
        <taxon>Ascomycota</taxon>
        <taxon>Pezizomycotina</taxon>
        <taxon>Sordariomycetes</taxon>
        <taxon>Hypocreomycetidae</taxon>
        <taxon>Hypocreales</taxon>
        <taxon>Ophiocordycipitaceae</taxon>
        <taxon>Purpureocillium</taxon>
    </lineage>
</organism>
<name>A0AB34FGA3_9HYPO</name>
<evidence type="ECO:0000313" key="2">
    <source>
        <dbReference type="EMBL" id="KAJ6438082.1"/>
    </source>
</evidence>
<proteinExistence type="predicted"/>
<dbReference type="EMBL" id="JAQHRD010000008">
    <property type="protein sequence ID" value="KAJ6438082.1"/>
    <property type="molecule type" value="Genomic_DNA"/>
</dbReference>
<reference evidence="2" key="1">
    <citation type="submission" date="2023-01" db="EMBL/GenBank/DDBJ databases">
        <title>The growth and conidiation of Purpureocillium lavendulum are regulated by nitrogen source and histone H3K14 acetylation.</title>
        <authorList>
            <person name="Tang P."/>
            <person name="Han J."/>
            <person name="Zhang C."/>
            <person name="Tang P."/>
            <person name="Qi F."/>
            <person name="Zhang K."/>
            <person name="Liang L."/>
        </authorList>
    </citation>
    <scope>NUCLEOTIDE SEQUENCE</scope>
    <source>
        <strain evidence="2">YMF1.00683</strain>
    </source>
</reference>
<accession>A0AB34FGA3</accession>
<gene>
    <name evidence="2" type="ORF">O9K51_08671</name>
</gene>
<keyword evidence="3" id="KW-1185">Reference proteome</keyword>
<evidence type="ECO:0000313" key="3">
    <source>
        <dbReference type="Proteomes" id="UP001163105"/>
    </source>
</evidence>
<feature type="signal peptide" evidence="1">
    <location>
        <begin position="1"/>
        <end position="20"/>
    </location>
</feature>
<dbReference type="AlphaFoldDB" id="A0AB34FGA3"/>
<evidence type="ECO:0000256" key="1">
    <source>
        <dbReference type="SAM" id="SignalP"/>
    </source>
</evidence>
<protein>
    <submittedName>
        <fullName evidence="2">Uncharacterized protein</fullName>
    </submittedName>
</protein>
<keyword evidence="1" id="KW-0732">Signal</keyword>
<comment type="caution">
    <text evidence="2">The sequence shown here is derived from an EMBL/GenBank/DDBJ whole genome shotgun (WGS) entry which is preliminary data.</text>
</comment>